<organism evidence="4 5">
    <name type="scientific">Litoribrevibacter euphylliae</name>
    <dbReference type="NCBI Taxonomy" id="1834034"/>
    <lineage>
        <taxon>Bacteria</taxon>
        <taxon>Pseudomonadati</taxon>
        <taxon>Pseudomonadota</taxon>
        <taxon>Gammaproteobacteria</taxon>
        <taxon>Oceanospirillales</taxon>
        <taxon>Oceanospirillaceae</taxon>
        <taxon>Litoribrevibacter</taxon>
    </lineage>
</organism>
<keyword evidence="2" id="KW-0732">Signal</keyword>
<dbReference type="Pfam" id="PF01522">
    <property type="entry name" value="Polysacc_deac_1"/>
    <property type="match status" value="1"/>
</dbReference>
<sequence length="399" mass="45679">MKQGINRRLVNKVVLRLSQCLLVAVFWAMTYSIVKAFEQDDRAIAVLQYHHVSEETPFLTSIKPDEFEAHLDYLVQQKFDVISLSAFLERMKKGQLTSQKTAVITFDDAYTSIHDVAWPLLKERNFPFSVFVNTEAVDQKLRHSMTWSQMKAMAEQGVEFANHTSSHLHMIRKLDGETDKAWLSRIKAEIQSAESKIEQELGQSHKALAYPFGEYNPQIQALLKRMGYVGFAQHSGAVGVMSDLQAIPRFPFGGYYTSLDDFVTKVNALALPVNDVKLGLELSIDTLPDNHVLDELPPMKRKDWLYLHNETKPAVYFETMLSDTQAKQITCYASGQGRVPLALVGKEHEYHGFLVETVKAPPVGRSRFNCTLPSQWSGRFYWLSQPIIRLDKENRWYQE</sequence>
<dbReference type="SUPFAM" id="SSF88713">
    <property type="entry name" value="Glycoside hydrolase/deacetylase"/>
    <property type="match status" value="1"/>
</dbReference>
<comment type="caution">
    <text evidence="4">The sequence shown here is derived from an EMBL/GenBank/DDBJ whole genome shotgun (WGS) entry which is preliminary data.</text>
</comment>
<dbReference type="EC" id="3.-.-.-" evidence="4"/>
<evidence type="ECO:0000259" key="3">
    <source>
        <dbReference type="PROSITE" id="PS51677"/>
    </source>
</evidence>
<dbReference type="PANTHER" id="PTHR34216">
    <property type="match status" value="1"/>
</dbReference>
<protein>
    <submittedName>
        <fullName evidence="4">Polysaccharide deacetylase family protein</fullName>
        <ecNumber evidence="4">3.-.-.-</ecNumber>
    </submittedName>
</protein>
<dbReference type="InterPro" id="IPR051398">
    <property type="entry name" value="Polysacch_Deacetylase"/>
</dbReference>
<dbReference type="EMBL" id="JBHRSZ010000001">
    <property type="protein sequence ID" value="MFC3149509.1"/>
    <property type="molecule type" value="Genomic_DNA"/>
</dbReference>
<dbReference type="Gene3D" id="3.20.20.370">
    <property type="entry name" value="Glycoside hydrolase/deacetylase"/>
    <property type="match status" value="1"/>
</dbReference>
<proteinExistence type="predicted"/>
<name>A0ABV7H6H8_9GAMM</name>
<dbReference type="GO" id="GO:0016787">
    <property type="term" value="F:hydrolase activity"/>
    <property type="evidence" value="ECO:0007669"/>
    <property type="project" value="UniProtKB-KW"/>
</dbReference>
<accession>A0ABV7H6H8</accession>
<feature type="domain" description="NodB homology" evidence="3">
    <location>
        <begin position="100"/>
        <end position="307"/>
    </location>
</feature>
<evidence type="ECO:0000256" key="1">
    <source>
        <dbReference type="ARBA" id="ARBA00004613"/>
    </source>
</evidence>
<keyword evidence="5" id="KW-1185">Reference proteome</keyword>
<dbReference type="CDD" id="cd10973">
    <property type="entry name" value="CE4_DAC_u4_5s"/>
    <property type="match status" value="1"/>
</dbReference>
<reference evidence="5" key="1">
    <citation type="journal article" date="2019" name="Int. J. Syst. Evol. Microbiol.">
        <title>The Global Catalogue of Microorganisms (GCM) 10K type strain sequencing project: providing services to taxonomists for standard genome sequencing and annotation.</title>
        <authorList>
            <consortium name="The Broad Institute Genomics Platform"/>
            <consortium name="The Broad Institute Genome Sequencing Center for Infectious Disease"/>
            <person name="Wu L."/>
            <person name="Ma J."/>
        </authorList>
    </citation>
    <scope>NUCLEOTIDE SEQUENCE [LARGE SCALE GENOMIC DNA]</scope>
    <source>
        <strain evidence="5">KCTC 52438</strain>
    </source>
</reference>
<gene>
    <name evidence="4" type="ORF">ACFOEK_00560</name>
</gene>
<dbReference type="PANTHER" id="PTHR34216:SF3">
    <property type="entry name" value="POLY-BETA-1,6-N-ACETYL-D-GLUCOSAMINE N-DEACETYLASE"/>
    <property type="match status" value="1"/>
</dbReference>
<dbReference type="RefSeq" id="WP_386714571.1">
    <property type="nucleotide sequence ID" value="NZ_JBHRSZ010000001.1"/>
</dbReference>
<evidence type="ECO:0000313" key="5">
    <source>
        <dbReference type="Proteomes" id="UP001595476"/>
    </source>
</evidence>
<dbReference type="Proteomes" id="UP001595476">
    <property type="component" value="Unassembled WGS sequence"/>
</dbReference>
<evidence type="ECO:0000313" key="4">
    <source>
        <dbReference type="EMBL" id="MFC3149509.1"/>
    </source>
</evidence>
<evidence type="ECO:0000256" key="2">
    <source>
        <dbReference type="ARBA" id="ARBA00022729"/>
    </source>
</evidence>
<comment type="subcellular location">
    <subcellularLocation>
        <location evidence="1">Secreted</location>
    </subcellularLocation>
</comment>
<keyword evidence="4" id="KW-0378">Hydrolase</keyword>
<dbReference type="InterPro" id="IPR002509">
    <property type="entry name" value="NODB_dom"/>
</dbReference>
<dbReference type="InterPro" id="IPR011330">
    <property type="entry name" value="Glyco_hydro/deAcase_b/a-brl"/>
</dbReference>
<dbReference type="PROSITE" id="PS51677">
    <property type="entry name" value="NODB"/>
    <property type="match status" value="1"/>
</dbReference>